<dbReference type="EMBL" id="VUJX02000015">
    <property type="protein sequence ID" value="KAL0929710.1"/>
    <property type="molecule type" value="Genomic_DNA"/>
</dbReference>
<comment type="caution">
    <text evidence="1">The sequence shown here is derived from an EMBL/GenBank/DDBJ whole genome shotgun (WGS) entry which is preliminary data.</text>
</comment>
<keyword evidence="2" id="KW-1185">Reference proteome</keyword>
<proteinExistence type="predicted"/>
<gene>
    <name evidence="1" type="ORF">CTRU02_215353</name>
</gene>
<protein>
    <submittedName>
        <fullName evidence="1">Uncharacterized protein</fullName>
    </submittedName>
</protein>
<organism evidence="1 2">
    <name type="scientific">Colletotrichum truncatum</name>
    <name type="common">Anthracnose fungus</name>
    <name type="synonym">Colletotrichum capsici</name>
    <dbReference type="NCBI Taxonomy" id="5467"/>
    <lineage>
        <taxon>Eukaryota</taxon>
        <taxon>Fungi</taxon>
        <taxon>Dikarya</taxon>
        <taxon>Ascomycota</taxon>
        <taxon>Pezizomycotina</taxon>
        <taxon>Sordariomycetes</taxon>
        <taxon>Hypocreomycetidae</taxon>
        <taxon>Glomerellales</taxon>
        <taxon>Glomerellaceae</taxon>
        <taxon>Colletotrichum</taxon>
        <taxon>Colletotrichum truncatum species complex</taxon>
    </lineage>
</organism>
<evidence type="ECO:0000313" key="2">
    <source>
        <dbReference type="Proteomes" id="UP000805649"/>
    </source>
</evidence>
<accession>A0ACC3YD19</accession>
<sequence length="377" mass="43782">MGDNGRFEHTRLDNPGSQIRLLMLQSPRTTEDCVSVNLSLRVFDFTDESETPPYTALSYTWGPPSPLHTVTLNGREFSIRDNLWQFLKTLNEWPLDDSSHLRERWFWIDQLTIDQNDNEEKRHQVGIMDKIYNRAEKVLVWLGLPGKDSKHAEMYIKARNPSLGSRTTETKLNAEKLLKRPYWTRLWIMQEVSLARSLLFMCGNWTFKWNDLTRLTGLDTTNEWVVSFYRAITVAMTKRPLHEVILNFHSPSGDIGSGFLQCEKRVDKIYGLMGVVIPCERLGVDYTAPLENVVMEIVRVVVKSVANDVSMMNRDSAEAARSLKTVEDAILASCKALKVDWPQGLDIHEEWERHLRAKMTLTDLVKLRVRNFYSWFR</sequence>
<reference evidence="1 2" key="1">
    <citation type="journal article" date="2020" name="Phytopathology">
        <title>Genome Sequence Resources of Colletotrichum truncatum, C. plurivorum, C. musicola, and C. sojae: Four Species Pathogenic to Soybean (Glycine max).</title>
        <authorList>
            <person name="Rogerio F."/>
            <person name="Boufleur T.R."/>
            <person name="Ciampi-Guillardi M."/>
            <person name="Sukno S.A."/>
            <person name="Thon M.R."/>
            <person name="Massola Junior N.S."/>
            <person name="Baroncelli R."/>
        </authorList>
    </citation>
    <scope>NUCLEOTIDE SEQUENCE [LARGE SCALE GENOMIC DNA]</scope>
    <source>
        <strain evidence="1 2">CMES1059</strain>
    </source>
</reference>
<name>A0ACC3YD19_COLTU</name>
<evidence type="ECO:0000313" key="1">
    <source>
        <dbReference type="EMBL" id="KAL0929710.1"/>
    </source>
</evidence>
<dbReference type="Proteomes" id="UP000805649">
    <property type="component" value="Unassembled WGS sequence"/>
</dbReference>